<evidence type="ECO:0000313" key="2">
    <source>
        <dbReference type="EMBL" id="ARD64987.1"/>
    </source>
</evidence>
<sequence>MEDMTKVIDQLAEIKRTIARLNEKKAVLESVILTAAEQDLKNTKYKTVHYNGTLGDRVTATKAASVKVIYPSYLVSIFGDAYKDVVKEETSYKLSEPAKRMMAGLYLNEYSELSIEDVLRDIEAPPEKKELLKKKIKGQRFATDKKNLMDIAGLDEKNAEIFAYFAAEAAVWNDFLKLMAVNGKNDPASIDRALELIDSAVMVDESTKIAVEVRDA</sequence>
<gene>
    <name evidence="2" type="ORF">B2M23_05275</name>
</gene>
<evidence type="ECO:0000313" key="3">
    <source>
        <dbReference type="Proteomes" id="UP000192391"/>
    </source>
</evidence>
<dbReference type="RefSeq" id="WP_038352098.1">
    <property type="nucleotide sequence ID" value="NZ_CP019962.1"/>
</dbReference>
<accession>A0AAC9QSS2</accession>
<organism evidence="2 3">
    <name type="scientific">Eubacterium limosum</name>
    <dbReference type="NCBI Taxonomy" id="1736"/>
    <lineage>
        <taxon>Bacteria</taxon>
        <taxon>Bacillati</taxon>
        <taxon>Bacillota</taxon>
        <taxon>Clostridia</taxon>
        <taxon>Eubacteriales</taxon>
        <taxon>Eubacteriaceae</taxon>
        <taxon>Eubacterium</taxon>
    </lineage>
</organism>
<proteinExistence type="predicted"/>
<evidence type="ECO:0000256" key="1">
    <source>
        <dbReference type="SAM" id="Coils"/>
    </source>
</evidence>
<dbReference type="Proteomes" id="UP000192391">
    <property type="component" value="Chromosome"/>
</dbReference>
<dbReference type="KEGG" id="elim:B2M23_05275"/>
<feature type="coiled-coil region" evidence="1">
    <location>
        <begin position="4"/>
        <end position="31"/>
    </location>
</feature>
<dbReference type="EMBL" id="CP019962">
    <property type="protein sequence ID" value="ARD64987.1"/>
    <property type="molecule type" value="Genomic_DNA"/>
</dbReference>
<keyword evidence="1" id="KW-0175">Coiled coil</keyword>
<name>A0AAC9QSS2_EUBLI</name>
<protein>
    <submittedName>
        <fullName evidence="2">Uncharacterized protein</fullName>
    </submittedName>
</protein>
<dbReference type="AlphaFoldDB" id="A0AAC9QSS2"/>
<reference evidence="3" key="1">
    <citation type="journal article" date="2017" name="Sci. Rep.">
        <title>Determination of the Genome and Primary Transcriptome of Syngas Fermenting Eubacterium limosum ATCC 8486.</title>
        <authorList>
            <person name="Song Y."/>
            <person name="Shin J."/>
            <person name="Jeong Y."/>
            <person name="Jin S."/>
            <person name="Lee J.K."/>
            <person name="Kim D.R."/>
            <person name="Kim S.C."/>
            <person name="Cho S."/>
            <person name="Cho B.K."/>
        </authorList>
    </citation>
    <scope>NUCLEOTIDE SEQUENCE [LARGE SCALE GENOMIC DNA]</scope>
    <source>
        <strain evidence="3">ATCC 8486</strain>
    </source>
</reference>